<reference evidence="11 12" key="1">
    <citation type="submission" date="2023-08" db="EMBL/GenBank/DDBJ databases">
        <title>The draft genome sequence of Paracraurococcus sp. LOR1-02.</title>
        <authorList>
            <person name="Kingkaew E."/>
            <person name="Tanasupawat S."/>
        </authorList>
    </citation>
    <scope>NUCLEOTIDE SEQUENCE [LARGE SCALE GENOMIC DNA]</scope>
    <source>
        <strain evidence="11 12">LOR1-02</strain>
    </source>
</reference>
<dbReference type="InterPro" id="IPR003442">
    <property type="entry name" value="T6A_TsaE"/>
</dbReference>
<evidence type="ECO:0000313" key="12">
    <source>
        <dbReference type="Proteomes" id="UP001243009"/>
    </source>
</evidence>
<dbReference type="PANTHER" id="PTHR33540:SF2">
    <property type="entry name" value="TRNA THREONYLCARBAMOYLADENOSINE BIOSYNTHESIS PROTEIN TSAE"/>
    <property type="match status" value="1"/>
</dbReference>
<dbReference type="InterPro" id="IPR027417">
    <property type="entry name" value="P-loop_NTPase"/>
</dbReference>
<evidence type="ECO:0000256" key="5">
    <source>
        <dbReference type="ARBA" id="ARBA00022694"/>
    </source>
</evidence>
<keyword evidence="9" id="KW-0460">Magnesium</keyword>
<keyword evidence="6" id="KW-0479">Metal-binding</keyword>
<dbReference type="EMBL" id="JAUTWS010000005">
    <property type="protein sequence ID" value="MDO9708038.1"/>
    <property type="molecule type" value="Genomic_DNA"/>
</dbReference>
<evidence type="ECO:0000313" key="11">
    <source>
        <dbReference type="EMBL" id="MDO9708038.1"/>
    </source>
</evidence>
<evidence type="ECO:0000256" key="1">
    <source>
        <dbReference type="ARBA" id="ARBA00004496"/>
    </source>
</evidence>
<accession>A0ABT9DVW2</accession>
<keyword evidence="12" id="KW-1185">Reference proteome</keyword>
<comment type="subcellular location">
    <subcellularLocation>
        <location evidence="1">Cytoplasm</location>
    </subcellularLocation>
</comment>
<proteinExistence type="inferred from homology"/>
<protein>
    <recommendedName>
        <fullName evidence="3">tRNA threonylcarbamoyladenosine biosynthesis protein TsaE</fullName>
    </recommendedName>
    <alternativeName>
        <fullName evidence="10">t(6)A37 threonylcarbamoyladenosine biosynthesis protein TsaE</fullName>
    </alternativeName>
</protein>
<keyword evidence="4" id="KW-0963">Cytoplasm</keyword>
<keyword evidence="7" id="KW-0547">Nucleotide-binding</keyword>
<dbReference type="RefSeq" id="WP_305102908.1">
    <property type="nucleotide sequence ID" value="NZ_JAUTWS010000005.1"/>
</dbReference>
<evidence type="ECO:0000256" key="10">
    <source>
        <dbReference type="ARBA" id="ARBA00032441"/>
    </source>
</evidence>
<dbReference type="Gene3D" id="3.40.50.300">
    <property type="entry name" value="P-loop containing nucleotide triphosphate hydrolases"/>
    <property type="match status" value="1"/>
</dbReference>
<evidence type="ECO:0000256" key="8">
    <source>
        <dbReference type="ARBA" id="ARBA00022840"/>
    </source>
</evidence>
<dbReference type="NCBIfam" id="TIGR00150">
    <property type="entry name" value="T6A_YjeE"/>
    <property type="match status" value="1"/>
</dbReference>
<evidence type="ECO:0000256" key="2">
    <source>
        <dbReference type="ARBA" id="ARBA00007599"/>
    </source>
</evidence>
<dbReference type="PANTHER" id="PTHR33540">
    <property type="entry name" value="TRNA THREONYLCARBAMOYLADENOSINE BIOSYNTHESIS PROTEIN TSAE"/>
    <property type="match status" value="1"/>
</dbReference>
<dbReference type="Pfam" id="PF02367">
    <property type="entry name" value="TsaE"/>
    <property type="match status" value="1"/>
</dbReference>
<dbReference type="SUPFAM" id="SSF52540">
    <property type="entry name" value="P-loop containing nucleoside triphosphate hydrolases"/>
    <property type="match status" value="1"/>
</dbReference>
<sequence>MDSPITVTLPDLEATGRLAARIAPLLRPGDAVLLEGPLGAGKSAFARALLRALAGDPALEVPSPSFTLVQSYDLPGGWEAHHFDLYRLEGPGDLTELGWEEARRGLVLVEWPERLGTERPGGALLVRMAYGAGEEERVATLSGWEGRPGPGIGPSA</sequence>
<keyword evidence="5" id="KW-0819">tRNA processing</keyword>
<gene>
    <name evidence="11" type="primary">tsaE</name>
    <name evidence="11" type="ORF">Q7A36_06780</name>
</gene>
<evidence type="ECO:0000256" key="3">
    <source>
        <dbReference type="ARBA" id="ARBA00019010"/>
    </source>
</evidence>
<evidence type="ECO:0000256" key="7">
    <source>
        <dbReference type="ARBA" id="ARBA00022741"/>
    </source>
</evidence>
<comment type="caution">
    <text evidence="11">The sequence shown here is derived from an EMBL/GenBank/DDBJ whole genome shotgun (WGS) entry which is preliminary data.</text>
</comment>
<organism evidence="11 12">
    <name type="scientific">Paracraurococcus lichenis</name>
    <dbReference type="NCBI Taxonomy" id="3064888"/>
    <lineage>
        <taxon>Bacteria</taxon>
        <taxon>Pseudomonadati</taxon>
        <taxon>Pseudomonadota</taxon>
        <taxon>Alphaproteobacteria</taxon>
        <taxon>Acetobacterales</taxon>
        <taxon>Roseomonadaceae</taxon>
        <taxon>Paracraurococcus</taxon>
    </lineage>
</organism>
<evidence type="ECO:0000256" key="6">
    <source>
        <dbReference type="ARBA" id="ARBA00022723"/>
    </source>
</evidence>
<evidence type="ECO:0000256" key="9">
    <source>
        <dbReference type="ARBA" id="ARBA00022842"/>
    </source>
</evidence>
<keyword evidence="8" id="KW-0067">ATP-binding</keyword>
<dbReference type="Proteomes" id="UP001243009">
    <property type="component" value="Unassembled WGS sequence"/>
</dbReference>
<evidence type="ECO:0000256" key="4">
    <source>
        <dbReference type="ARBA" id="ARBA00022490"/>
    </source>
</evidence>
<comment type="similarity">
    <text evidence="2">Belongs to the TsaE family.</text>
</comment>
<name>A0ABT9DVW2_9PROT</name>